<evidence type="ECO:0000313" key="2">
    <source>
        <dbReference type="Proteomes" id="UP000823775"/>
    </source>
</evidence>
<gene>
    <name evidence="1" type="ORF">HAX54_020699</name>
</gene>
<evidence type="ECO:0000313" key="1">
    <source>
        <dbReference type="EMBL" id="MCE5166501.1"/>
    </source>
</evidence>
<sequence length="121" mass="13052">MSRQSSLSLISARLRLCISAYPLGLSSLRRSALQPPVLHLQAQTPVSSSLFRSSSTTPFDSNLMSSTGFVLKGSWPKYSSPLRAPKRGVPTPQCKVTCRVQATGCELLSTSLASFHPSEVQ</sequence>
<keyword evidence="2" id="KW-1185">Reference proteome</keyword>
<accession>A0ABS8Y566</accession>
<dbReference type="EMBL" id="JACEIK010024939">
    <property type="protein sequence ID" value="MCE5166501.1"/>
    <property type="molecule type" value="Genomic_DNA"/>
</dbReference>
<proteinExistence type="predicted"/>
<comment type="caution">
    <text evidence="1">The sequence shown here is derived from an EMBL/GenBank/DDBJ whole genome shotgun (WGS) entry which is preliminary data.</text>
</comment>
<organism evidence="1 2">
    <name type="scientific">Datura stramonium</name>
    <name type="common">Jimsonweed</name>
    <name type="synonym">Common thornapple</name>
    <dbReference type="NCBI Taxonomy" id="4076"/>
    <lineage>
        <taxon>Eukaryota</taxon>
        <taxon>Viridiplantae</taxon>
        <taxon>Streptophyta</taxon>
        <taxon>Embryophyta</taxon>
        <taxon>Tracheophyta</taxon>
        <taxon>Spermatophyta</taxon>
        <taxon>Magnoliopsida</taxon>
        <taxon>eudicotyledons</taxon>
        <taxon>Gunneridae</taxon>
        <taxon>Pentapetalae</taxon>
        <taxon>asterids</taxon>
        <taxon>lamiids</taxon>
        <taxon>Solanales</taxon>
        <taxon>Solanaceae</taxon>
        <taxon>Solanoideae</taxon>
        <taxon>Datureae</taxon>
        <taxon>Datura</taxon>
    </lineage>
</organism>
<name>A0ABS8Y566_DATST</name>
<dbReference type="Proteomes" id="UP000823775">
    <property type="component" value="Unassembled WGS sequence"/>
</dbReference>
<protein>
    <submittedName>
        <fullName evidence="1">Uncharacterized protein</fullName>
    </submittedName>
</protein>
<reference evidence="1 2" key="1">
    <citation type="journal article" date="2021" name="BMC Genomics">
        <title>Datura genome reveals duplications of psychoactive alkaloid biosynthetic genes and high mutation rate following tissue culture.</title>
        <authorList>
            <person name="Rajewski A."/>
            <person name="Carter-House D."/>
            <person name="Stajich J."/>
            <person name="Litt A."/>
        </authorList>
    </citation>
    <scope>NUCLEOTIDE SEQUENCE [LARGE SCALE GENOMIC DNA]</scope>
    <source>
        <strain evidence="1">AR-01</strain>
    </source>
</reference>